<proteinExistence type="predicted"/>
<keyword evidence="2" id="KW-1185">Reference proteome</keyword>
<comment type="caution">
    <text evidence="1">The sequence shown here is derived from an EMBL/GenBank/DDBJ whole genome shotgun (WGS) entry which is preliminary data.</text>
</comment>
<evidence type="ECO:0000313" key="2">
    <source>
        <dbReference type="Proteomes" id="UP000308730"/>
    </source>
</evidence>
<name>A0A4S4LVD5_9APHY</name>
<dbReference type="EMBL" id="SGPM01000727">
    <property type="protein sequence ID" value="THH16504.1"/>
    <property type="molecule type" value="Genomic_DNA"/>
</dbReference>
<protein>
    <recommendedName>
        <fullName evidence="3">F-box domain-containing protein</fullName>
    </recommendedName>
</protein>
<evidence type="ECO:0000313" key="1">
    <source>
        <dbReference type="EMBL" id="THH16504.1"/>
    </source>
</evidence>
<accession>A0A4S4LVD5</accession>
<dbReference type="AlphaFoldDB" id="A0A4S4LVD5"/>
<reference evidence="1 2" key="1">
    <citation type="submission" date="2019-02" db="EMBL/GenBank/DDBJ databases">
        <title>Genome sequencing of the rare red list fungi Antrodiella citrinella (Flaviporus citrinellus).</title>
        <authorList>
            <person name="Buettner E."/>
            <person name="Kellner H."/>
        </authorList>
    </citation>
    <scope>NUCLEOTIDE SEQUENCE [LARGE SCALE GENOMIC DNA]</scope>
    <source>
        <strain evidence="1 2">DSM 108506</strain>
    </source>
</reference>
<organism evidence="1 2">
    <name type="scientific">Antrodiella citrinella</name>
    <dbReference type="NCBI Taxonomy" id="2447956"/>
    <lineage>
        <taxon>Eukaryota</taxon>
        <taxon>Fungi</taxon>
        <taxon>Dikarya</taxon>
        <taxon>Basidiomycota</taxon>
        <taxon>Agaricomycotina</taxon>
        <taxon>Agaricomycetes</taxon>
        <taxon>Polyporales</taxon>
        <taxon>Steccherinaceae</taxon>
        <taxon>Antrodiella</taxon>
    </lineage>
</organism>
<gene>
    <name evidence="1" type="ORF">EUX98_g9293</name>
</gene>
<evidence type="ECO:0008006" key="3">
    <source>
        <dbReference type="Google" id="ProtNLM"/>
    </source>
</evidence>
<dbReference type="Proteomes" id="UP000308730">
    <property type="component" value="Unassembled WGS sequence"/>
</dbReference>
<dbReference type="OrthoDB" id="2921488at2759"/>
<sequence length="391" mass="42653">MSTSPHTAQLTSQCAYAKMPPELWDAVFTHISDKPTLAACTLLSWRALIPAQRHLFRTLDVYDTKRHPAYTVAAFLDLLRALPLPAEIGPNEVVSPVQYVQHLTMMGGGASDVYVSLGADDVAQVLAKLPALRKLELAGILLEPSKTREIHTDAALDVLILCDVRCALRTREVALSDACGLVDTLRLFHSITTLRITSVSSSSPSPDAPLGLAPSLEGLHVGKLVYRPYSLFSRSPEDSALLSRLTSVHFISLKVFPSAHVGPFLRAIGPRLLELELAQGVMECHSVPLALPALTHLTIHERIPDRRYADDVDLLLRYTSPLALPPSLTHLTLTVCIAKMGYDLLFWDDLREFAWATLDGRLVELAGVRSATVGGLGGGERDRRKDLEGAV</sequence>